<dbReference type="EMBL" id="KB469299">
    <property type="protein sequence ID" value="EPQ56831.1"/>
    <property type="molecule type" value="Genomic_DNA"/>
</dbReference>
<gene>
    <name evidence="2" type="ORF">GLOTRDRAFT_39102</name>
</gene>
<dbReference type="GeneID" id="19305878"/>
<dbReference type="Gene3D" id="1.20.140.10">
    <property type="entry name" value="Butyryl-CoA Dehydrogenase, subunit A, domain 3"/>
    <property type="match status" value="1"/>
</dbReference>
<dbReference type="KEGG" id="gtr:GLOTRDRAFT_39102"/>
<dbReference type="Gene3D" id="2.40.110.10">
    <property type="entry name" value="Butyryl-CoA Dehydrogenase, subunit A, domain 2"/>
    <property type="match status" value="1"/>
</dbReference>
<dbReference type="GO" id="GO:0005777">
    <property type="term" value="C:peroxisome"/>
    <property type="evidence" value="ECO:0007669"/>
    <property type="project" value="InterPro"/>
</dbReference>
<dbReference type="InterPro" id="IPR046373">
    <property type="entry name" value="Acyl-CoA_Oxase/DH_mid-dom_sf"/>
</dbReference>
<dbReference type="GO" id="GO:0005504">
    <property type="term" value="F:fatty acid binding"/>
    <property type="evidence" value="ECO:0007669"/>
    <property type="project" value="TreeGrafter"/>
</dbReference>
<protein>
    <submittedName>
        <fullName evidence="2">Acyl-CoA dehydrogenase NM domain-like protein</fullName>
    </submittedName>
</protein>
<keyword evidence="3" id="KW-1185">Reference proteome</keyword>
<sequence length="518" mass="56440">MPGLSVEDIQSLSPKFWKLHTDPILCADGAATTLLTIQYNLVVGTLTALGAGREDITKLIEDLMTFKTLGQFCLTEVGHGLDAASLETTATLLPDGSFELHTPSEKAAKFMPPTIPVLGRPCVGIVYAQLVVAGVRKGIRAFLLNLNDGHHMSPGISARLLSPRHGSSPVNHSITSFHSVKVPASALLGEFDAYGSDRMGFLLSLWRVGVGALALSSVLLPAIQLSTYIAGKYSLRRTVNDTFGTRVPIITFTTQHIPVLTALAHSFVLKSFHEYAIKHFIDGSMDYRVRHGVAACFKAVMLRACHRSLLTLSDRCGAQGLFGHNRIASYFDEMRGIGIAEGDVLVLSIRLASEILINRYSLPGPVFGDGLLCKYEMCIFEHFRSITSSFGHRSPEFASLVLPNCLNMTEAIGHRMAYEAAVAQGVPQELVQIFAHDAVKDNLAWYAEHGYLTVEEFGRSTATIFSSALPKLKSWIEELQVAPYVSAAPIVSDESWSVFVAQLDNYTDSSRGRARALL</sequence>
<dbReference type="eggNOG" id="KOG0136">
    <property type="taxonomic scope" value="Eukaryota"/>
</dbReference>
<accession>S7QA90</accession>
<dbReference type="InterPro" id="IPR036250">
    <property type="entry name" value="AcylCo_DH-like_C"/>
</dbReference>
<dbReference type="GO" id="GO:0055088">
    <property type="term" value="P:lipid homeostasis"/>
    <property type="evidence" value="ECO:0007669"/>
    <property type="project" value="TreeGrafter"/>
</dbReference>
<dbReference type="GO" id="GO:0071949">
    <property type="term" value="F:FAD binding"/>
    <property type="evidence" value="ECO:0007669"/>
    <property type="project" value="InterPro"/>
</dbReference>
<dbReference type="SUPFAM" id="SSF56645">
    <property type="entry name" value="Acyl-CoA dehydrogenase NM domain-like"/>
    <property type="match status" value="1"/>
</dbReference>
<organism evidence="2 3">
    <name type="scientific">Gloeophyllum trabeum (strain ATCC 11539 / FP-39264 / Madison 617)</name>
    <name type="common">Brown rot fungus</name>
    <dbReference type="NCBI Taxonomy" id="670483"/>
    <lineage>
        <taxon>Eukaryota</taxon>
        <taxon>Fungi</taxon>
        <taxon>Dikarya</taxon>
        <taxon>Basidiomycota</taxon>
        <taxon>Agaricomycotina</taxon>
        <taxon>Agaricomycetes</taxon>
        <taxon>Gloeophyllales</taxon>
        <taxon>Gloeophyllaceae</taxon>
        <taxon>Gloeophyllum</taxon>
    </lineage>
</organism>
<dbReference type="AlphaFoldDB" id="S7QA90"/>
<dbReference type="Pfam" id="PF22924">
    <property type="entry name" value="ACOX_C_alpha1"/>
    <property type="match status" value="1"/>
</dbReference>
<dbReference type="SUPFAM" id="SSF47203">
    <property type="entry name" value="Acyl-CoA dehydrogenase C-terminal domain-like"/>
    <property type="match status" value="1"/>
</dbReference>
<dbReference type="Proteomes" id="UP000030669">
    <property type="component" value="Unassembled WGS sequence"/>
</dbReference>
<name>S7QA90_GLOTA</name>
<dbReference type="RefSeq" id="XP_007863986.1">
    <property type="nucleotide sequence ID" value="XM_007865795.1"/>
</dbReference>
<dbReference type="STRING" id="670483.S7QA90"/>
<dbReference type="GO" id="GO:0003997">
    <property type="term" value="F:acyl-CoA oxidase activity"/>
    <property type="evidence" value="ECO:0007669"/>
    <property type="project" value="InterPro"/>
</dbReference>
<dbReference type="InterPro" id="IPR012258">
    <property type="entry name" value="Acyl-CoA_oxidase"/>
</dbReference>
<dbReference type="GO" id="GO:0033540">
    <property type="term" value="P:fatty acid beta-oxidation using acyl-CoA oxidase"/>
    <property type="evidence" value="ECO:0007669"/>
    <property type="project" value="TreeGrafter"/>
</dbReference>
<dbReference type="InterPro" id="IPR055060">
    <property type="entry name" value="ACOX_C_alpha1"/>
</dbReference>
<dbReference type="PANTHER" id="PTHR10909">
    <property type="entry name" value="ELECTRON TRANSPORT OXIDOREDUCTASE"/>
    <property type="match status" value="1"/>
</dbReference>
<evidence type="ECO:0000313" key="2">
    <source>
        <dbReference type="EMBL" id="EPQ56831.1"/>
    </source>
</evidence>
<evidence type="ECO:0000313" key="3">
    <source>
        <dbReference type="Proteomes" id="UP000030669"/>
    </source>
</evidence>
<proteinExistence type="predicted"/>
<dbReference type="PANTHER" id="PTHR10909:SF382">
    <property type="entry name" value="ACYL-COENZYME A OXIDASE"/>
    <property type="match status" value="1"/>
</dbReference>
<evidence type="ECO:0000259" key="1">
    <source>
        <dbReference type="Pfam" id="PF22924"/>
    </source>
</evidence>
<dbReference type="OrthoDB" id="538336at2759"/>
<dbReference type="HOGENOM" id="CLU_028041_1_0_1"/>
<dbReference type="InterPro" id="IPR009100">
    <property type="entry name" value="AcylCoA_DH/oxidase_NM_dom_sf"/>
</dbReference>
<feature type="domain" description="Acyl-CoA oxidase C-alpha1" evidence="1">
    <location>
        <begin position="225"/>
        <end position="353"/>
    </location>
</feature>
<dbReference type="OMA" id="EDERWAF"/>
<reference evidence="2 3" key="1">
    <citation type="journal article" date="2012" name="Science">
        <title>The Paleozoic origin of enzymatic lignin decomposition reconstructed from 31 fungal genomes.</title>
        <authorList>
            <person name="Floudas D."/>
            <person name="Binder M."/>
            <person name="Riley R."/>
            <person name="Barry K."/>
            <person name="Blanchette R.A."/>
            <person name="Henrissat B."/>
            <person name="Martinez A.T."/>
            <person name="Otillar R."/>
            <person name="Spatafora J.W."/>
            <person name="Yadav J.S."/>
            <person name="Aerts A."/>
            <person name="Benoit I."/>
            <person name="Boyd A."/>
            <person name="Carlson A."/>
            <person name="Copeland A."/>
            <person name="Coutinho P.M."/>
            <person name="de Vries R.P."/>
            <person name="Ferreira P."/>
            <person name="Findley K."/>
            <person name="Foster B."/>
            <person name="Gaskell J."/>
            <person name="Glotzer D."/>
            <person name="Gorecki P."/>
            <person name="Heitman J."/>
            <person name="Hesse C."/>
            <person name="Hori C."/>
            <person name="Igarashi K."/>
            <person name="Jurgens J.A."/>
            <person name="Kallen N."/>
            <person name="Kersten P."/>
            <person name="Kohler A."/>
            <person name="Kuees U."/>
            <person name="Kumar T.K.A."/>
            <person name="Kuo A."/>
            <person name="LaButti K."/>
            <person name="Larrondo L.F."/>
            <person name="Lindquist E."/>
            <person name="Ling A."/>
            <person name="Lombard V."/>
            <person name="Lucas S."/>
            <person name="Lundell T."/>
            <person name="Martin R."/>
            <person name="McLaughlin D.J."/>
            <person name="Morgenstern I."/>
            <person name="Morin E."/>
            <person name="Murat C."/>
            <person name="Nagy L.G."/>
            <person name="Nolan M."/>
            <person name="Ohm R.A."/>
            <person name="Patyshakuliyeva A."/>
            <person name="Rokas A."/>
            <person name="Ruiz-Duenas F.J."/>
            <person name="Sabat G."/>
            <person name="Salamov A."/>
            <person name="Samejima M."/>
            <person name="Schmutz J."/>
            <person name="Slot J.C."/>
            <person name="St John F."/>
            <person name="Stenlid J."/>
            <person name="Sun H."/>
            <person name="Sun S."/>
            <person name="Syed K."/>
            <person name="Tsang A."/>
            <person name="Wiebenga A."/>
            <person name="Young D."/>
            <person name="Pisabarro A."/>
            <person name="Eastwood D.C."/>
            <person name="Martin F."/>
            <person name="Cullen D."/>
            <person name="Grigoriev I.V."/>
            <person name="Hibbett D.S."/>
        </authorList>
    </citation>
    <scope>NUCLEOTIDE SEQUENCE [LARGE SCALE GENOMIC DNA]</scope>
    <source>
        <strain evidence="2 3">ATCC 11539</strain>
    </source>
</reference>